<gene>
    <name evidence="2" type="ORF">Adt_42558</name>
</gene>
<evidence type="ECO:0000313" key="3">
    <source>
        <dbReference type="Proteomes" id="UP001604336"/>
    </source>
</evidence>
<name>A0ABD1PS10_9LAMI</name>
<feature type="region of interest" description="Disordered" evidence="1">
    <location>
        <begin position="1"/>
        <end position="26"/>
    </location>
</feature>
<dbReference type="EMBL" id="JBFOLK010000013">
    <property type="protein sequence ID" value="KAL2466707.1"/>
    <property type="molecule type" value="Genomic_DNA"/>
</dbReference>
<sequence length="103" mass="11517">MSPAEDVVDGISWGGGGGRGWEKNVSRTNSGLEGKLEMASLTRRSMVEAQVELQISLQRLSYTAVVGRFLVVWICKDYNGEIWIMGSWDMTFIAGRGVRVEWF</sequence>
<evidence type="ECO:0000256" key="1">
    <source>
        <dbReference type="SAM" id="MobiDB-lite"/>
    </source>
</evidence>
<organism evidence="2 3">
    <name type="scientific">Abeliophyllum distichum</name>
    <dbReference type="NCBI Taxonomy" id="126358"/>
    <lineage>
        <taxon>Eukaryota</taxon>
        <taxon>Viridiplantae</taxon>
        <taxon>Streptophyta</taxon>
        <taxon>Embryophyta</taxon>
        <taxon>Tracheophyta</taxon>
        <taxon>Spermatophyta</taxon>
        <taxon>Magnoliopsida</taxon>
        <taxon>eudicotyledons</taxon>
        <taxon>Gunneridae</taxon>
        <taxon>Pentapetalae</taxon>
        <taxon>asterids</taxon>
        <taxon>lamiids</taxon>
        <taxon>Lamiales</taxon>
        <taxon>Oleaceae</taxon>
        <taxon>Forsythieae</taxon>
        <taxon>Abeliophyllum</taxon>
    </lineage>
</organism>
<keyword evidence="3" id="KW-1185">Reference proteome</keyword>
<dbReference type="AlphaFoldDB" id="A0ABD1PS10"/>
<reference evidence="3" key="1">
    <citation type="submission" date="2024-07" db="EMBL/GenBank/DDBJ databases">
        <title>Two chromosome-level genome assemblies of Korean endemic species Abeliophyllum distichum and Forsythia ovata (Oleaceae).</title>
        <authorList>
            <person name="Jang H."/>
        </authorList>
    </citation>
    <scope>NUCLEOTIDE SEQUENCE [LARGE SCALE GENOMIC DNA]</scope>
</reference>
<proteinExistence type="predicted"/>
<dbReference type="Proteomes" id="UP001604336">
    <property type="component" value="Unassembled WGS sequence"/>
</dbReference>
<accession>A0ABD1PS10</accession>
<comment type="caution">
    <text evidence="2">The sequence shown here is derived from an EMBL/GenBank/DDBJ whole genome shotgun (WGS) entry which is preliminary data.</text>
</comment>
<evidence type="ECO:0000313" key="2">
    <source>
        <dbReference type="EMBL" id="KAL2466707.1"/>
    </source>
</evidence>
<protein>
    <submittedName>
        <fullName evidence="2">Uncharacterized protein</fullName>
    </submittedName>
</protein>